<protein>
    <submittedName>
        <fullName evidence="2">Uncharacterized protein</fullName>
    </submittedName>
</protein>
<gene>
    <name evidence="2" type="ORF">P343_08180</name>
</gene>
<evidence type="ECO:0000313" key="3">
    <source>
        <dbReference type="Proteomes" id="UP000018296"/>
    </source>
</evidence>
<dbReference type="AlphaFoldDB" id="V6IXY7"/>
<dbReference type="RefSeq" id="WP_023509903.1">
    <property type="nucleotide sequence ID" value="NZ_AWTC01000006.1"/>
</dbReference>
<evidence type="ECO:0000256" key="1">
    <source>
        <dbReference type="SAM" id="SignalP"/>
    </source>
</evidence>
<proteinExistence type="predicted"/>
<dbReference type="OrthoDB" id="2612782at2"/>
<name>V6IXY7_9BACL</name>
<dbReference type="PATRIC" id="fig|1395513.3.peg.1658"/>
<organism evidence="2 3">
    <name type="scientific">Sporolactobacillus laevolacticus DSM 442</name>
    <dbReference type="NCBI Taxonomy" id="1395513"/>
    <lineage>
        <taxon>Bacteria</taxon>
        <taxon>Bacillati</taxon>
        <taxon>Bacillota</taxon>
        <taxon>Bacilli</taxon>
        <taxon>Bacillales</taxon>
        <taxon>Sporolactobacillaceae</taxon>
        <taxon>Sporolactobacillus</taxon>
    </lineage>
</organism>
<feature type="signal peptide" evidence="1">
    <location>
        <begin position="1"/>
        <end position="22"/>
    </location>
</feature>
<dbReference type="EMBL" id="AWTC01000006">
    <property type="protein sequence ID" value="EST12237.1"/>
    <property type="molecule type" value="Genomic_DNA"/>
</dbReference>
<reference evidence="2 3" key="1">
    <citation type="journal article" date="2013" name="Genome Announc.">
        <title>Genome Sequence of Sporolactobacillus laevolacticus DSM442, an Efficient Polymer-Grade D-Lactate Producer from Agricultural Waste Cottonseed as a Nitrogen Source.</title>
        <authorList>
            <person name="Wang H."/>
            <person name="Wang L."/>
            <person name="Ju J."/>
            <person name="Yu B."/>
            <person name="Ma Y."/>
        </authorList>
    </citation>
    <scope>NUCLEOTIDE SEQUENCE [LARGE SCALE GENOMIC DNA]</scope>
    <source>
        <strain evidence="2 3">DSM 442</strain>
    </source>
</reference>
<accession>V6IXY7</accession>
<dbReference type="Proteomes" id="UP000018296">
    <property type="component" value="Unassembled WGS sequence"/>
</dbReference>
<dbReference type="STRING" id="1395513.P343_08180"/>
<evidence type="ECO:0000313" key="2">
    <source>
        <dbReference type="EMBL" id="EST12237.1"/>
    </source>
</evidence>
<sequence>MLKKWIVASIVFLLFLSSLGNASYAKTVSRHAGIGDTKAAFNKAYGKGKFNDISTVYKHGYLVVMFLHSAYDISLEFESTSNPRRSKQQAINAYKKMIPSDSKLIKQYHDSGRLIMEYRSQKLAKHVKKALFNGSKPGTFIAILKKDSSGYYAVILGTGDNP</sequence>
<comment type="caution">
    <text evidence="2">The sequence shown here is derived from an EMBL/GenBank/DDBJ whole genome shotgun (WGS) entry which is preliminary data.</text>
</comment>
<keyword evidence="1" id="KW-0732">Signal</keyword>
<keyword evidence="3" id="KW-1185">Reference proteome</keyword>
<feature type="chain" id="PRO_5039404605" evidence="1">
    <location>
        <begin position="23"/>
        <end position="162"/>
    </location>
</feature>